<dbReference type="Proteomes" id="UP000050420">
    <property type="component" value="Unassembled WGS sequence"/>
</dbReference>
<reference evidence="2 3" key="1">
    <citation type="submission" date="2015-09" db="EMBL/GenBank/DDBJ databases">
        <title>Genome announcement of multiple Pseudomonas syringae strains.</title>
        <authorList>
            <person name="Thakur S."/>
            <person name="Wang P.W."/>
            <person name="Gong Y."/>
            <person name="Weir B.S."/>
            <person name="Guttman D.S."/>
        </authorList>
    </citation>
    <scope>NUCLEOTIDE SEQUENCE [LARGE SCALE GENOMIC DNA]</scope>
    <source>
        <strain evidence="2 3">ICMP4331</strain>
    </source>
</reference>
<keyword evidence="1" id="KW-0175">Coiled coil</keyword>
<protein>
    <submittedName>
        <fullName evidence="2">Uncharacterized protein</fullName>
    </submittedName>
</protein>
<proteinExistence type="predicted"/>
<dbReference type="PATRIC" id="fig|34065.5.peg.5980"/>
<dbReference type="EMBL" id="LJQU01000206">
    <property type="protein sequence ID" value="KPX96818.1"/>
    <property type="molecule type" value="Genomic_DNA"/>
</dbReference>
<comment type="caution">
    <text evidence="2">The sequence shown here is derived from an EMBL/GenBank/DDBJ whole genome shotgun (WGS) entry which is preliminary data.</text>
</comment>
<evidence type="ECO:0000256" key="1">
    <source>
        <dbReference type="SAM" id="Coils"/>
    </source>
</evidence>
<name>A0A0P9VBX3_PSEA0</name>
<feature type="coiled-coil region" evidence="1">
    <location>
        <begin position="208"/>
        <end position="235"/>
    </location>
</feature>
<sequence length="351" mass="39575">MTRALHYPSIEFQDTEALKRSLLVWDGIHRIVPSGYTPQDDAEVREAVQAGAVVNLALDSEEKHKAAHRFLDFYYLRNSPTTRLVWPAGCSSQSFTRINPDKIEAKLLPLFESLTQRVTADGFLEVPEDLAGGYMFYLATSVAEQRSLQLTTDSSDCWAVGTYFANEGCFNEAVYDEDADAYLANMAINDLLPHDLSHVKIDDLLRFREEHTEVRAQFQTELNRLKAEISACNNKGHAQYIVGDFVKRFERAKADYRDTLGFFRKEDVCSIFSVGIPVAATMIAMPTFSSGDPYEPWRVCTGLLIGAVSSLASRDMGRKPKTIASYLVGSERISRYPGHTLHRKFEEFIND</sequence>
<evidence type="ECO:0000313" key="2">
    <source>
        <dbReference type="EMBL" id="KPX96818.1"/>
    </source>
</evidence>
<organism evidence="2 3">
    <name type="scientific">Pseudomonas amygdali pv. mori</name>
    <dbReference type="NCBI Taxonomy" id="34065"/>
    <lineage>
        <taxon>Bacteria</taxon>
        <taxon>Pseudomonadati</taxon>
        <taxon>Pseudomonadota</taxon>
        <taxon>Gammaproteobacteria</taxon>
        <taxon>Pseudomonadales</taxon>
        <taxon>Pseudomonadaceae</taxon>
        <taxon>Pseudomonas</taxon>
        <taxon>Pseudomonas amygdali</taxon>
    </lineage>
</organism>
<dbReference type="AlphaFoldDB" id="A0A0P9VBX3"/>
<gene>
    <name evidence="2" type="ORF">ALO63_04099</name>
</gene>
<accession>A0A0P9VBX3</accession>
<evidence type="ECO:0000313" key="3">
    <source>
        <dbReference type="Proteomes" id="UP000050420"/>
    </source>
</evidence>